<feature type="compositionally biased region" description="Basic residues" evidence="1">
    <location>
        <begin position="428"/>
        <end position="437"/>
    </location>
</feature>
<evidence type="ECO:0000313" key="3">
    <source>
        <dbReference type="EMBL" id="EPS30265.1"/>
    </source>
</evidence>
<feature type="compositionally biased region" description="Basic residues" evidence="1">
    <location>
        <begin position="340"/>
        <end position="349"/>
    </location>
</feature>
<feature type="compositionally biased region" description="Polar residues" evidence="1">
    <location>
        <begin position="255"/>
        <end position="272"/>
    </location>
</feature>
<feature type="region of interest" description="Disordered" evidence="1">
    <location>
        <begin position="50"/>
        <end position="521"/>
    </location>
</feature>
<dbReference type="InterPro" id="IPR048743">
    <property type="entry name" value="AME1"/>
</dbReference>
<accession>S7ZHY3</accession>
<feature type="region of interest" description="Disordered" evidence="1">
    <location>
        <begin position="1"/>
        <end position="20"/>
    </location>
</feature>
<evidence type="ECO:0000256" key="1">
    <source>
        <dbReference type="SAM" id="MobiDB-lite"/>
    </source>
</evidence>
<feature type="compositionally biased region" description="Polar residues" evidence="1">
    <location>
        <begin position="353"/>
        <end position="362"/>
    </location>
</feature>
<evidence type="ECO:0000313" key="4">
    <source>
        <dbReference type="Proteomes" id="UP000019376"/>
    </source>
</evidence>
<feature type="domain" description="Inner kinetochore subunit AME1" evidence="2">
    <location>
        <begin position="514"/>
        <end position="744"/>
    </location>
</feature>
<dbReference type="eggNOG" id="ENOG502SGUR">
    <property type="taxonomic scope" value="Eukaryota"/>
</dbReference>
<organism evidence="3 4">
    <name type="scientific">Penicillium oxalicum (strain 114-2 / CGMCC 5302)</name>
    <name type="common">Penicillium decumbens</name>
    <dbReference type="NCBI Taxonomy" id="933388"/>
    <lineage>
        <taxon>Eukaryota</taxon>
        <taxon>Fungi</taxon>
        <taxon>Dikarya</taxon>
        <taxon>Ascomycota</taxon>
        <taxon>Pezizomycotina</taxon>
        <taxon>Eurotiomycetes</taxon>
        <taxon>Eurotiomycetidae</taxon>
        <taxon>Eurotiales</taxon>
        <taxon>Aspergillaceae</taxon>
        <taxon>Penicillium</taxon>
    </lineage>
</organism>
<keyword evidence="4" id="KW-1185">Reference proteome</keyword>
<dbReference type="Proteomes" id="UP000019376">
    <property type="component" value="Unassembled WGS sequence"/>
</dbReference>
<dbReference type="HOGENOM" id="CLU_013782_1_0_1"/>
<dbReference type="OrthoDB" id="5377952at2759"/>
<dbReference type="PhylomeDB" id="S7ZHY3"/>
<feature type="compositionally biased region" description="Polar residues" evidence="1">
    <location>
        <begin position="448"/>
        <end position="457"/>
    </location>
</feature>
<protein>
    <recommendedName>
        <fullName evidence="2">Inner kinetochore subunit AME1 domain-containing protein</fullName>
    </recommendedName>
</protein>
<reference evidence="3 4" key="1">
    <citation type="journal article" date="2013" name="PLoS ONE">
        <title>Genomic and secretomic analyses reveal unique features of the lignocellulolytic enzyme system of Penicillium decumbens.</title>
        <authorList>
            <person name="Liu G."/>
            <person name="Zhang L."/>
            <person name="Wei X."/>
            <person name="Zou G."/>
            <person name="Qin Y."/>
            <person name="Ma L."/>
            <person name="Li J."/>
            <person name="Zheng H."/>
            <person name="Wang S."/>
            <person name="Wang C."/>
            <person name="Xun L."/>
            <person name="Zhao G.-P."/>
            <person name="Zhou Z."/>
            <person name="Qu Y."/>
        </authorList>
    </citation>
    <scope>NUCLEOTIDE SEQUENCE [LARGE SCALE GENOMIC DNA]</scope>
    <source>
        <strain evidence="4">114-2 / CGMCC 5302</strain>
    </source>
</reference>
<feature type="compositionally biased region" description="Polar residues" evidence="1">
    <location>
        <begin position="54"/>
        <end position="79"/>
    </location>
</feature>
<sequence>MASTREERLQMRQRGAGTHKTKAIDFGFSFGGEAGGSSILGPQAQLPVPVRSAQIENAPTVATSPSLQPNASVQRTPGSARNDLPGRPSPYDIPVEDDSDRMRSNKRRKIGPSTRKSTTPLRAPASDIVNANSEKDQLGLITKRSSDIPNASGESPLASRPGRRAQSQASDERSQLGERQDDLGIREVDKSPAGPSKNKPTSPDNTNLGPLEVSLREKQPVADLVDSSRSLPQRRRQSQSPLEATGPARKKPTRAASQKTRKSISPTAATSPERTDPGRIDTTTDGQVHQLSRQSSPTRVDSSRAAQHEHSPSARNEDPQPPRDLEIETTLEHDSVPPKGKSKNRRINRRSSPAQVIANSNGEEGVRNAEVAQPQTKEHVEPGVRAQKKRTQRKMSPSARKNKSQAETGRSKSFAETEPPEVSTASARTRRGNKKKDTRLSSEAPPGNTATQVPQASETDDNRRAEMEAGSSQAQPAPPKKRKGKRTTDAPTTDKGEQVESEVSDKPKRKARAPRGDTVPVTVHRLVNAAALGAPETTAEGSAEDASSRAHVKLPARGGVNAADVLGQICRETLEKTLEKLGAGIENEDNAQKRAEWSRKRKAVEEFGTELDNRLMDISEVLDSNFALATQLRKAKRDMMDLRNHLYQVRKEREIVAIQMDAVRAKHMEEENAQSARNTINNSLHSLDMALDRSQTRAESGDGTSSSDLEFMLRTVADNVSCRAPGAQGGLLNQIRAFNHQLEATARRLERS</sequence>
<feature type="compositionally biased region" description="Basic and acidic residues" evidence="1">
    <location>
        <begin position="170"/>
        <end position="190"/>
    </location>
</feature>
<feature type="compositionally biased region" description="Basic and acidic residues" evidence="1">
    <location>
        <begin position="1"/>
        <end position="10"/>
    </location>
</feature>
<evidence type="ECO:0000259" key="2">
    <source>
        <dbReference type="Pfam" id="PF20994"/>
    </source>
</evidence>
<feature type="compositionally biased region" description="Basic and acidic residues" evidence="1">
    <location>
        <begin position="486"/>
        <end position="506"/>
    </location>
</feature>
<dbReference type="EMBL" id="KB644412">
    <property type="protein sequence ID" value="EPS30265.1"/>
    <property type="molecule type" value="Genomic_DNA"/>
</dbReference>
<proteinExistence type="predicted"/>
<dbReference type="Pfam" id="PF20994">
    <property type="entry name" value="CENPU"/>
    <property type="match status" value="1"/>
</dbReference>
<dbReference type="AlphaFoldDB" id="S7ZHY3"/>
<feature type="compositionally biased region" description="Polar residues" evidence="1">
    <location>
        <begin position="281"/>
        <end position="300"/>
    </location>
</feature>
<gene>
    <name evidence="3" type="ORF">PDE_05216</name>
</gene>
<feature type="compositionally biased region" description="Polar residues" evidence="1">
    <location>
        <begin position="198"/>
        <end position="208"/>
    </location>
</feature>
<feature type="compositionally biased region" description="Basic and acidic residues" evidence="1">
    <location>
        <begin position="306"/>
        <end position="336"/>
    </location>
</feature>
<name>S7ZHY3_PENO1</name>